<dbReference type="Pfam" id="PF00535">
    <property type="entry name" value="Glycos_transf_2"/>
    <property type="match status" value="1"/>
</dbReference>
<dbReference type="InterPro" id="IPR050834">
    <property type="entry name" value="Glycosyltransf_2"/>
</dbReference>
<reference evidence="2 3" key="1">
    <citation type="submission" date="2018-06" db="EMBL/GenBank/DDBJ databases">
        <title>Genomic Encyclopedia of Type Strains, Phase IV (KMG-IV): sequencing the most valuable type-strain genomes for metagenomic binning, comparative biology and taxonomic classification.</title>
        <authorList>
            <person name="Goeker M."/>
        </authorList>
    </citation>
    <scope>NUCLEOTIDE SEQUENCE [LARGE SCALE GENOMIC DNA]</scope>
    <source>
        <strain evidence="2 3">DSM 22112</strain>
    </source>
</reference>
<dbReference type="Gene3D" id="3.90.550.10">
    <property type="entry name" value="Spore Coat Polysaccharide Biosynthesis Protein SpsA, Chain A"/>
    <property type="match status" value="1"/>
</dbReference>
<keyword evidence="3" id="KW-1185">Reference proteome</keyword>
<evidence type="ECO:0000259" key="1">
    <source>
        <dbReference type="Pfam" id="PF00535"/>
    </source>
</evidence>
<dbReference type="InterPro" id="IPR001173">
    <property type="entry name" value="Glyco_trans_2-like"/>
</dbReference>
<feature type="domain" description="Glycosyltransferase 2-like" evidence="1">
    <location>
        <begin position="3"/>
        <end position="130"/>
    </location>
</feature>
<evidence type="ECO:0000313" key="2">
    <source>
        <dbReference type="EMBL" id="RBP58082.1"/>
    </source>
</evidence>
<evidence type="ECO:0000313" key="3">
    <source>
        <dbReference type="Proteomes" id="UP000253490"/>
    </source>
</evidence>
<protein>
    <submittedName>
        <fullName evidence="2">GT2 family glycosyltransferase</fullName>
    </submittedName>
</protein>
<dbReference type="Proteomes" id="UP000253490">
    <property type="component" value="Unassembled WGS sequence"/>
</dbReference>
<dbReference type="CDD" id="cd00761">
    <property type="entry name" value="Glyco_tranf_GTA_type"/>
    <property type="match status" value="1"/>
</dbReference>
<dbReference type="GO" id="GO:0016740">
    <property type="term" value="F:transferase activity"/>
    <property type="evidence" value="ECO:0007669"/>
    <property type="project" value="UniProtKB-KW"/>
</dbReference>
<keyword evidence="2" id="KW-0808">Transferase</keyword>
<organism evidence="2 3">
    <name type="scientific">Alkalibaculum bacchi</name>
    <dbReference type="NCBI Taxonomy" id="645887"/>
    <lineage>
        <taxon>Bacteria</taxon>
        <taxon>Bacillati</taxon>
        <taxon>Bacillota</taxon>
        <taxon>Clostridia</taxon>
        <taxon>Eubacteriales</taxon>
        <taxon>Eubacteriaceae</taxon>
        <taxon>Alkalibaculum</taxon>
    </lineage>
</organism>
<gene>
    <name evidence="2" type="ORF">DES36_12517</name>
</gene>
<dbReference type="AlphaFoldDB" id="A0A366HYP6"/>
<dbReference type="InterPro" id="IPR029044">
    <property type="entry name" value="Nucleotide-diphossugar_trans"/>
</dbReference>
<sequence>MISVVIPTHNRVNLLGRAIKSAQEQTIKDIEIIVVSDGSTDGTDDYMKKNFNNDHRIKYISYNPSRNGNYARNKGIEASIGDYVAFLDDDDIWEKDKLEKQLNVIKADNRIGLVYTGLTSIYVNEGYSYVVKPELEGDISKDILMKNYIGTTSTVMVKKEIFAKSGMFDENLMALQDYDLWIRICQYTKVGIVKDSCIKYYNYTNKMQISKRTEKYEETYYYLKKKYAELFERLSSYERNIQQKNYFLAIANLAMRNGSRRIATKYSSKALKSKLTLKGVAFLFLSIIGNYKYALMLRKKFNV</sequence>
<proteinExistence type="predicted"/>
<name>A0A366HYP6_9FIRM</name>
<dbReference type="PANTHER" id="PTHR43685">
    <property type="entry name" value="GLYCOSYLTRANSFERASE"/>
    <property type="match status" value="1"/>
</dbReference>
<dbReference type="EMBL" id="QNRX01000025">
    <property type="protein sequence ID" value="RBP58082.1"/>
    <property type="molecule type" value="Genomic_DNA"/>
</dbReference>
<dbReference type="SUPFAM" id="SSF53448">
    <property type="entry name" value="Nucleotide-diphospho-sugar transferases"/>
    <property type="match status" value="1"/>
</dbReference>
<comment type="caution">
    <text evidence="2">The sequence shown here is derived from an EMBL/GenBank/DDBJ whole genome shotgun (WGS) entry which is preliminary data.</text>
</comment>
<dbReference type="PANTHER" id="PTHR43685:SF2">
    <property type="entry name" value="GLYCOSYLTRANSFERASE 2-LIKE DOMAIN-CONTAINING PROTEIN"/>
    <property type="match status" value="1"/>
</dbReference>
<accession>A0A366HYP6</accession>